<reference evidence="4" key="2">
    <citation type="submission" date="2019-06" db="EMBL/GenBank/DDBJ databases">
        <authorList>
            <person name="Hu M."/>
        </authorList>
    </citation>
    <scope>NUCLEOTIDE SEQUENCE</scope>
    <source>
        <strain evidence="4">08RB2639</strain>
    </source>
</reference>
<dbReference type="GO" id="GO:0005737">
    <property type="term" value="C:cytoplasm"/>
    <property type="evidence" value="ECO:0007669"/>
    <property type="project" value="TreeGrafter"/>
</dbReference>
<dbReference type="SUPFAM" id="SSF51905">
    <property type="entry name" value="FAD/NAD(P)-binding domain"/>
    <property type="match status" value="1"/>
</dbReference>
<evidence type="ECO:0000313" key="4">
    <source>
        <dbReference type="EMBL" id="TNV15708.1"/>
    </source>
</evidence>
<keyword evidence="1 3" id="KW-0560">Oxidoreductase</keyword>
<dbReference type="Pfam" id="PF01266">
    <property type="entry name" value="DAO"/>
    <property type="match status" value="1"/>
</dbReference>
<reference evidence="3 6" key="3">
    <citation type="submission" date="2020-08" db="EMBL/GenBank/DDBJ databases">
        <title>Genomic Encyclopedia of Type Strains, Phase IV (KMG-IV): sequencing the most valuable type-strain genomes for metagenomic binning, comparative biology and taxonomic classification.</title>
        <authorList>
            <person name="Goeker M."/>
        </authorList>
    </citation>
    <scope>NUCLEOTIDE SEQUENCE [LARGE SCALE GENOMIC DNA]</scope>
    <source>
        <strain evidence="3 6">DSM 23868</strain>
    </source>
</reference>
<evidence type="ECO:0000256" key="1">
    <source>
        <dbReference type="ARBA" id="ARBA00023002"/>
    </source>
</evidence>
<dbReference type="GO" id="GO:0016491">
    <property type="term" value="F:oxidoreductase activity"/>
    <property type="evidence" value="ECO:0007669"/>
    <property type="project" value="UniProtKB-KW"/>
</dbReference>
<dbReference type="InterPro" id="IPR036188">
    <property type="entry name" value="FAD/NAD-bd_sf"/>
</dbReference>
<dbReference type="AlphaFoldDB" id="A0A5C5CWZ2"/>
<evidence type="ECO:0000259" key="2">
    <source>
        <dbReference type="Pfam" id="PF01266"/>
    </source>
</evidence>
<protein>
    <submittedName>
        <fullName evidence="3">D-amino-acid dehydrogenase</fullName>
        <ecNumber evidence="3">1.4.99.-</ecNumber>
    </submittedName>
    <submittedName>
        <fullName evidence="4">FAD-binding oxidoreductase</fullName>
    </submittedName>
</protein>
<dbReference type="Gene3D" id="3.50.50.60">
    <property type="entry name" value="FAD/NAD(P)-binding domain"/>
    <property type="match status" value="2"/>
</dbReference>
<comment type="caution">
    <text evidence="4">The sequence shown here is derived from an EMBL/GenBank/DDBJ whole genome shotgun (WGS) entry which is preliminary data.</text>
</comment>
<dbReference type="PANTHER" id="PTHR13847">
    <property type="entry name" value="SARCOSINE DEHYDROGENASE-RELATED"/>
    <property type="match status" value="1"/>
</dbReference>
<keyword evidence="6" id="KW-1185">Reference proteome</keyword>
<dbReference type="EMBL" id="JACIEX010000001">
    <property type="protein sequence ID" value="MBB4091825.1"/>
    <property type="molecule type" value="Genomic_DNA"/>
</dbReference>
<dbReference type="InterPro" id="IPR006076">
    <property type="entry name" value="FAD-dep_OxRdtase"/>
</dbReference>
<dbReference type="PANTHER" id="PTHR13847:SF289">
    <property type="entry name" value="GLYCINE OXIDASE"/>
    <property type="match status" value="1"/>
</dbReference>
<gene>
    <name evidence="4" type="ORF">FIB18_02870</name>
    <name evidence="3" type="ORF">GGQ79_000298</name>
</gene>
<dbReference type="EC" id="1.4.99.-" evidence="3"/>
<dbReference type="Gene3D" id="3.30.9.10">
    <property type="entry name" value="D-Amino Acid Oxidase, subunit A, domain 2"/>
    <property type="match status" value="1"/>
</dbReference>
<sequence length="409" mass="44311">MTDCIILGAGMVGVGTALALQERGWSVLLIDRSDPGTETSYGNAGIIQTEAVLPYALPRSPVELLKAACGANNQVAWQFRDLPGLIGPITRYWHHSEKSRHLAVARIYAQMIRQASSDHTPFIAAAGAEGLIRRGGLRELHRDPRTLELSAHGAEWKKQEFGVASVIEDGEAVAAAEPNLKRRVAGGVHWTDAWSCSNPGALVEAYVKLLTERGGAFVHADAQRLRPDGSGWQIDTANGPQHAPNIVLALGPWTPLILRRFGYNIPMVIKRGYHRHYVAAGPQTPIVDVNNSTVAAPMHAGLRILTGAELTPINSPARMGQLDRSVKAINELFDLGSPVEQTPWFGSRPCMPRMMPVVAEAPRHKGLWLNFGHGHQGFTLGPTTGRILAERMSGEAGDTELHRALNLQG</sequence>
<evidence type="ECO:0000313" key="3">
    <source>
        <dbReference type="EMBL" id="MBB4091825.1"/>
    </source>
</evidence>
<name>A0A5C5CWZ2_9HYPH</name>
<dbReference type="RefSeq" id="WP_140019322.1">
    <property type="nucleotide sequence ID" value="NZ_JACIEX010000001.1"/>
</dbReference>
<organism evidence="4 5">
    <name type="scientific">Brucella pecoris</name>
    <dbReference type="NCBI Taxonomy" id="867683"/>
    <lineage>
        <taxon>Bacteria</taxon>
        <taxon>Pseudomonadati</taxon>
        <taxon>Pseudomonadota</taxon>
        <taxon>Alphaproteobacteria</taxon>
        <taxon>Hyphomicrobiales</taxon>
        <taxon>Brucellaceae</taxon>
        <taxon>Brucella/Ochrobactrum group</taxon>
        <taxon>Brucella</taxon>
    </lineage>
</organism>
<reference evidence="4 5" key="1">
    <citation type="journal article" date="2011" name="Int. J. Syst. Evol. Microbiol.">
        <title>Ochrobactrum pecoris sp. nov., isolated from farm animals.</title>
        <authorList>
            <person name="Kampfer P."/>
            <person name="Huber B."/>
            <person name="Busse H.J."/>
            <person name="Scholz H.C."/>
            <person name="Tomaso H."/>
            <person name="Hotzel H."/>
            <person name="Melzer F."/>
        </authorList>
    </citation>
    <scope>NUCLEOTIDE SEQUENCE [LARGE SCALE GENOMIC DNA]</scope>
    <source>
        <strain evidence="4 5">08RB2639</strain>
    </source>
</reference>
<evidence type="ECO:0000313" key="5">
    <source>
        <dbReference type="Proteomes" id="UP000313390"/>
    </source>
</evidence>
<evidence type="ECO:0000313" key="6">
    <source>
        <dbReference type="Proteomes" id="UP000553980"/>
    </source>
</evidence>
<dbReference type="OrthoDB" id="9805337at2"/>
<dbReference type="Proteomes" id="UP000553980">
    <property type="component" value="Unassembled WGS sequence"/>
</dbReference>
<dbReference type="EMBL" id="VEWK01000001">
    <property type="protein sequence ID" value="TNV15708.1"/>
    <property type="molecule type" value="Genomic_DNA"/>
</dbReference>
<accession>A0A5C5CWZ2</accession>
<dbReference type="Proteomes" id="UP000313390">
    <property type="component" value="Unassembled WGS sequence"/>
</dbReference>
<feature type="domain" description="FAD dependent oxidoreductase" evidence="2">
    <location>
        <begin position="3"/>
        <end position="391"/>
    </location>
</feature>
<proteinExistence type="predicted"/>